<dbReference type="EMBL" id="JBHFFA010000003">
    <property type="protein sequence ID" value="KAL2635035.1"/>
    <property type="molecule type" value="Genomic_DNA"/>
</dbReference>
<reference evidence="2 3" key="1">
    <citation type="submission" date="2024-09" db="EMBL/GenBank/DDBJ databases">
        <title>Chromosome-scale assembly of Riccia fluitans.</title>
        <authorList>
            <person name="Paukszto L."/>
            <person name="Sawicki J."/>
            <person name="Karawczyk K."/>
            <person name="Piernik-Szablinska J."/>
            <person name="Szczecinska M."/>
            <person name="Mazdziarz M."/>
        </authorList>
    </citation>
    <scope>NUCLEOTIDE SEQUENCE [LARGE SCALE GENOMIC DNA]</scope>
    <source>
        <strain evidence="2">Rf_01</strain>
        <tissue evidence="2">Aerial parts of the thallus</tissue>
    </source>
</reference>
<accession>A0ABD1YX23</accession>
<evidence type="ECO:0000313" key="2">
    <source>
        <dbReference type="EMBL" id="KAL2635035.1"/>
    </source>
</evidence>
<gene>
    <name evidence="2" type="ORF">R1flu_006514</name>
</gene>
<keyword evidence="1" id="KW-1133">Transmembrane helix</keyword>
<organism evidence="2 3">
    <name type="scientific">Riccia fluitans</name>
    <dbReference type="NCBI Taxonomy" id="41844"/>
    <lineage>
        <taxon>Eukaryota</taxon>
        <taxon>Viridiplantae</taxon>
        <taxon>Streptophyta</taxon>
        <taxon>Embryophyta</taxon>
        <taxon>Marchantiophyta</taxon>
        <taxon>Marchantiopsida</taxon>
        <taxon>Marchantiidae</taxon>
        <taxon>Marchantiales</taxon>
        <taxon>Ricciaceae</taxon>
        <taxon>Riccia</taxon>
    </lineage>
</organism>
<dbReference type="PANTHER" id="PTHR31032:SF2">
    <property type="entry name" value="PGR5-LIKE A PROTEIN"/>
    <property type="match status" value="1"/>
</dbReference>
<dbReference type="InterPro" id="IPR039987">
    <property type="entry name" value="PGRL1"/>
</dbReference>
<keyword evidence="1" id="KW-0812">Transmembrane</keyword>
<evidence type="ECO:0000256" key="1">
    <source>
        <dbReference type="SAM" id="Phobius"/>
    </source>
</evidence>
<dbReference type="AlphaFoldDB" id="A0ABD1YX23"/>
<feature type="transmembrane region" description="Helical" evidence="1">
    <location>
        <begin position="256"/>
        <end position="279"/>
    </location>
</feature>
<name>A0ABD1YX23_9MARC</name>
<comment type="caution">
    <text evidence="2">The sequence shown here is derived from an EMBL/GenBank/DDBJ whole genome shotgun (WGS) entry which is preliminary data.</text>
</comment>
<dbReference type="Proteomes" id="UP001605036">
    <property type="component" value="Unassembled WGS sequence"/>
</dbReference>
<keyword evidence="3" id="KW-1185">Reference proteome</keyword>
<keyword evidence="1" id="KW-0472">Membrane</keyword>
<dbReference type="PANTHER" id="PTHR31032">
    <property type="entry name" value="PGR5-LIKE PROTEIN 1B, CHLOROPLASTIC"/>
    <property type="match status" value="1"/>
</dbReference>
<proteinExistence type="predicted"/>
<evidence type="ECO:0000313" key="3">
    <source>
        <dbReference type="Proteomes" id="UP001605036"/>
    </source>
</evidence>
<sequence>MSTEAAIVSSCSSFGAVTQQCRGARVSGSSGVWMRGVYGVEVSSSLATSSRGSTPSLLSKESSFGCPRGIFLEKCPLPAYGRYRKLCCVGRLANLSLNRSSVKRMMRMEVAGLDCHSFSDQADYIIEGPSCIYVGPLEKAEKARLEALYQQARDSYYSGRPLIVDDMFDKVETMLRWHRSKLVMKYPRCSLKRYSAYSDAEIDSSQMWALASVWGTLLASGIVTAAGPPACAVNRACQSTVRLRFESHGVSAASEMVMYFNGVLAITIGLAIGIPLALAAAKSLQGLWRGDLVAMKGFCPSCGEEVYAFIRADQTGQPQHKTDCHVCEHPLIFRANVERSLSHPGHLWAYGRVYLSTQPKDLVPSGSKF</sequence>
<protein>
    <submittedName>
        <fullName evidence="2">Uncharacterized protein</fullName>
    </submittedName>
</protein>